<evidence type="ECO:0000313" key="1">
    <source>
        <dbReference type="EMBL" id="TWU62531.1"/>
    </source>
</evidence>
<sequence length="202" mass="22648">MITRRHHLRDDFVLPEDDPLIPEAIRGVPYSSLTRFQKNRLRTIVKRRDFEKMLSTHRKVLEEIREALLIVDSPDQESRVRREGFAGVTRVASGLSDTERRRLGVLNISDFASLCGIERSTFSKFLGNIAKNPSQHLIDCFDAIAGISPAVVYDDVTKVPVSGKDRRINAISVARAIPQIKSDWGPLDVCVAIVEGNAEILT</sequence>
<dbReference type="EMBL" id="SJPZ01000002">
    <property type="protein sequence ID" value="TWU62531.1"/>
    <property type="molecule type" value="Genomic_DNA"/>
</dbReference>
<comment type="caution">
    <text evidence="1">The sequence shown here is derived from an EMBL/GenBank/DDBJ whole genome shotgun (WGS) entry which is preliminary data.</text>
</comment>
<evidence type="ECO:0000313" key="2">
    <source>
        <dbReference type="Proteomes" id="UP000316476"/>
    </source>
</evidence>
<organism evidence="1 2">
    <name type="scientific">Crateriforma conspicua</name>
    <dbReference type="NCBI Taxonomy" id="2527996"/>
    <lineage>
        <taxon>Bacteria</taxon>
        <taxon>Pseudomonadati</taxon>
        <taxon>Planctomycetota</taxon>
        <taxon>Planctomycetia</taxon>
        <taxon>Planctomycetales</taxon>
        <taxon>Planctomycetaceae</taxon>
        <taxon>Crateriforma</taxon>
    </lineage>
</organism>
<proteinExistence type="predicted"/>
<accession>A0A5C6FQY6</accession>
<dbReference type="AlphaFoldDB" id="A0A5C6FQY6"/>
<name>A0A5C6FQY6_9PLAN</name>
<dbReference type="Proteomes" id="UP000316476">
    <property type="component" value="Unassembled WGS sequence"/>
</dbReference>
<protein>
    <submittedName>
        <fullName evidence="1">Uncharacterized protein</fullName>
    </submittedName>
</protein>
<reference evidence="1 2" key="1">
    <citation type="submission" date="2019-02" db="EMBL/GenBank/DDBJ databases">
        <title>Deep-cultivation of Planctomycetes and their phenomic and genomic characterization uncovers novel biology.</title>
        <authorList>
            <person name="Wiegand S."/>
            <person name="Jogler M."/>
            <person name="Boedeker C."/>
            <person name="Pinto D."/>
            <person name="Vollmers J."/>
            <person name="Rivas-Marin E."/>
            <person name="Kohn T."/>
            <person name="Peeters S.H."/>
            <person name="Heuer A."/>
            <person name="Rast P."/>
            <person name="Oberbeckmann S."/>
            <person name="Bunk B."/>
            <person name="Jeske O."/>
            <person name="Meyerdierks A."/>
            <person name="Storesund J.E."/>
            <person name="Kallscheuer N."/>
            <person name="Luecker S."/>
            <person name="Lage O.M."/>
            <person name="Pohl T."/>
            <person name="Merkel B.J."/>
            <person name="Hornburger P."/>
            <person name="Mueller R.-W."/>
            <person name="Bruemmer F."/>
            <person name="Labrenz M."/>
            <person name="Spormann A.M."/>
            <person name="Op Den Camp H."/>
            <person name="Overmann J."/>
            <person name="Amann R."/>
            <person name="Jetten M.S.M."/>
            <person name="Mascher T."/>
            <person name="Medema M.H."/>
            <person name="Devos D.P."/>
            <person name="Kaster A.-K."/>
            <person name="Ovreas L."/>
            <person name="Rohde M."/>
            <person name="Galperin M.Y."/>
            <person name="Jogler C."/>
        </authorList>
    </citation>
    <scope>NUCLEOTIDE SEQUENCE [LARGE SCALE GENOMIC DNA]</scope>
    <source>
        <strain evidence="1 2">V7</strain>
    </source>
</reference>
<gene>
    <name evidence="1" type="ORF">V7x_42660</name>
</gene>